<evidence type="ECO:0000313" key="2">
    <source>
        <dbReference type="Proteomes" id="UP000594263"/>
    </source>
</evidence>
<sequence>MAFLFKKFQELVQSMAKNITFGKNPRQLQFEADINRLFLYTSYNRLGKDAVETDAEEIIDMATKASVMDQQREVHENIHIQFKNICSALDKILLPDCKKATEYGSSHMQANAASHRSGLSLAIGKSGQPKSSKDVVPGTKALSQFEVSQSFKDHIGYTLDVRASQVPHKQAGQGLFISGQANVGSVIAIYPGVIYSPAYYRYIPGYPRVDSQNPYLITRYDGTVIDAQPWGSGGETREFWDGLAKAEAAYHPMGTSDRLWTMLSKPLEQTRFHVGGEVLDRRNPLAFAHFANHPANGVAPNVMLCPYDFPLTDNNMRVYIPNILYGKAGEVQMRRFGSFYFKWSDSQGRASEIPVLRTIVLVSTRELCDEEIYLNYRLSNTKRRPEWYCSVDEEEDERRWS</sequence>
<dbReference type="InterPro" id="IPR040415">
    <property type="entry name" value="SETD9"/>
</dbReference>
<dbReference type="CDD" id="cd10537">
    <property type="entry name" value="SET_SETD9"/>
    <property type="match status" value="1"/>
</dbReference>
<accession>A0A7N1A2Y0</accession>
<dbReference type="OMA" id="NHPAKEM"/>
<reference evidence="1" key="1">
    <citation type="submission" date="2021-01" db="UniProtKB">
        <authorList>
            <consortium name="EnsemblPlants"/>
        </authorList>
    </citation>
    <scope>IDENTIFICATION</scope>
</reference>
<protein>
    <recommendedName>
        <fullName evidence="3">SET domain-containing protein</fullName>
    </recommendedName>
</protein>
<dbReference type="AlphaFoldDB" id="A0A7N1A2Y0"/>
<evidence type="ECO:0008006" key="3">
    <source>
        <dbReference type="Google" id="ProtNLM"/>
    </source>
</evidence>
<dbReference type="PANTHER" id="PTHR33524">
    <property type="entry name" value="C5ORF35"/>
    <property type="match status" value="1"/>
</dbReference>
<dbReference type="Gramene" id="Kaladp0085s0030.1.v1.1">
    <property type="protein sequence ID" value="Kaladp0085s0030.1.v1.1"/>
    <property type="gene ID" value="Kaladp0085s0030.v1.1"/>
</dbReference>
<dbReference type="EnsemblPlants" id="Kaladp0085s0030.1.v1.1">
    <property type="protein sequence ID" value="Kaladp0085s0030.1.v1.1"/>
    <property type="gene ID" value="Kaladp0085s0030.v1.1"/>
</dbReference>
<dbReference type="Proteomes" id="UP000594263">
    <property type="component" value="Unplaced"/>
</dbReference>
<organism evidence="1 2">
    <name type="scientific">Kalanchoe fedtschenkoi</name>
    <name type="common">Lavender scallops</name>
    <name type="synonym">South American air plant</name>
    <dbReference type="NCBI Taxonomy" id="63787"/>
    <lineage>
        <taxon>Eukaryota</taxon>
        <taxon>Viridiplantae</taxon>
        <taxon>Streptophyta</taxon>
        <taxon>Embryophyta</taxon>
        <taxon>Tracheophyta</taxon>
        <taxon>Spermatophyta</taxon>
        <taxon>Magnoliopsida</taxon>
        <taxon>eudicotyledons</taxon>
        <taxon>Gunneridae</taxon>
        <taxon>Pentapetalae</taxon>
        <taxon>Saxifragales</taxon>
        <taxon>Crassulaceae</taxon>
        <taxon>Kalanchoe</taxon>
    </lineage>
</organism>
<name>A0A7N1A2Y0_KALFE</name>
<keyword evidence="2" id="KW-1185">Reference proteome</keyword>
<proteinExistence type="predicted"/>
<evidence type="ECO:0000313" key="1">
    <source>
        <dbReference type="EnsemblPlants" id="Kaladp0085s0030.1.v1.1"/>
    </source>
</evidence>
<dbReference type="PANTHER" id="PTHR33524:SF1">
    <property type="entry name" value="SET DOMAIN-CONTAINING PROTEIN"/>
    <property type="match status" value="1"/>
</dbReference>
<dbReference type="InterPro" id="IPR046341">
    <property type="entry name" value="SET_dom_sf"/>
</dbReference>
<dbReference type="Gene3D" id="2.170.270.10">
    <property type="entry name" value="SET domain"/>
    <property type="match status" value="1"/>
</dbReference>